<dbReference type="GO" id="GO:0003924">
    <property type="term" value="F:GTPase activity"/>
    <property type="evidence" value="ECO:0007669"/>
    <property type="project" value="InterPro"/>
</dbReference>
<dbReference type="Gene3D" id="3.40.50.300">
    <property type="entry name" value="P-loop containing nucleotide triphosphate hydrolases"/>
    <property type="match status" value="1"/>
</dbReference>
<dbReference type="InterPro" id="IPR027417">
    <property type="entry name" value="P-loop_NTPase"/>
</dbReference>
<dbReference type="PROSITE" id="PS51417">
    <property type="entry name" value="ARF"/>
    <property type="match status" value="1"/>
</dbReference>
<dbReference type="SMART" id="SM00177">
    <property type="entry name" value="ARF"/>
    <property type="match status" value="1"/>
</dbReference>
<keyword evidence="4" id="KW-0175">Coiled coil</keyword>
<evidence type="ECO:0000256" key="6">
    <source>
        <dbReference type="SAM" id="MobiDB-lite"/>
    </source>
</evidence>
<dbReference type="SMART" id="SM00174">
    <property type="entry name" value="RHO"/>
    <property type="match status" value="1"/>
</dbReference>
<dbReference type="RefSeq" id="XP_022672610.1">
    <property type="nucleotide sequence ID" value="XM_022816875.1"/>
</dbReference>
<evidence type="ECO:0000256" key="4">
    <source>
        <dbReference type="ARBA" id="ARBA00023054"/>
    </source>
</evidence>
<dbReference type="FunFam" id="3.40.50.300:FF:001348">
    <property type="entry name" value="Ras and EF-hand domain-containing protein"/>
    <property type="match status" value="1"/>
</dbReference>
<dbReference type="OMA" id="INGMEIM"/>
<dbReference type="Pfam" id="PF00071">
    <property type="entry name" value="Ras"/>
    <property type="match status" value="1"/>
</dbReference>
<dbReference type="CDD" id="cd00154">
    <property type="entry name" value="Rab"/>
    <property type="match status" value="1"/>
</dbReference>
<keyword evidence="3" id="KW-0547">Nucleotide-binding</keyword>
<dbReference type="GO" id="GO:0005737">
    <property type="term" value="C:cytoplasm"/>
    <property type="evidence" value="ECO:0007669"/>
    <property type="project" value="UniProtKB-SubCell"/>
</dbReference>
<accession>A0A7M7L7K0</accession>
<keyword evidence="5" id="KW-0342">GTP-binding</keyword>
<evidence type="ECO:0000256" key="2">
    <source>
        <dbReference type="ARBA" id="ARBA00022490"/>
    </source>
</evidence>
<evidence type="ECO:0000313" key="7">
    <source>
        <dbReference type="EnsemblMetazoa" id="XP_022672610"/>
    </source>
</evidence>
<dbReference type="PROSITE" id="PS51421">
    <property type="entry name" value="RAS"/>
    <property type="match status" value="1"/>
</dbReference>
<evidence type="ECO:0000256" key="5">
    <source>
        <dbReference type="ARBA" id="ARBA00023134"/>
    </source>
</evidence>
<dbReference type="SMART" id="SM00175">
    <property type="entry name" value="RAB"/>
    <property type="match status" value="1"/>
</dbReference>
<dbReference type="InterPro" id="IPR005225">
    <property type="entry name" value="Small_GTP-bd"/>
</dbReference>
<dbReference type="GeneID" id="111255192"/>
<dbReference type="GO" id="GO:0005525">
    <property type="term" value="F:GTP binding"/>
    <property type="evidence" value="ECO:0007669"/>
    <property type="project" value="UniProtKB-KW"/>
</dbReference>
<evidence type="ECO:0000256" key="1">
    <source>
        <dbReference type="ARBA" id="ARBA00004496"/>
    </source>
</evidence>
<dbReference type="KEGG" id="vde:111255192"/>
<dbReference type="NCBIfam" id="TIGR00231">
    <property type="entry name" value="small_GTP"/>
    <property type="match status" value="1"/>
</dbReference>
<dbReference type="PANTHER" id="PTHR47977">
    <property type="entry name" value="RAS-RELATED PROTEIN RAB"/>
    <property type="match status" value="1"/>
</dbReference>
<dbReference type="SMART" id="SM00173">
    <property type="entry name" value="RAS"/>
    <property type="match status" value="1"/>
</dbReference>
<dbReference type="AlphaFoldDB" id="A0A7M7L7K0"/>
<organism evidence="7 8">
    <name type="scientific">Varroa destructor</name>
    <name type="common">Honeybee mite</name>
    <dbReference type="NCBI Taxonomy" id="109461"/>
    <lineage>
        <taxon>Eukaryota</taxon>
        <taxon>Metazoa</taxon>
        <taxon>Ecdysozoa</taxon>
        <taxon>Arthropoda</taxon>
        <taxon>Chelicerata</taxon>
        <taxon>Arachnida</taxon>
        <taxon>Acari</taxon>
        <taxon>Parasitiformes</taxon>
        <taxon>Mesostigmata</taxon>
        <taxon>Gamasina</taxon>
        <taxon>Dermanyssoidea</taxon>
        <taxon>Varroidae</taxon>
        <taxon>Varroa</taxon>
    </lineage>
</organism>
<protein>
    <submittedName>
        <fullName evidence="7">Uncharacterized protein</fullName>
    </submittedName>
</protein>
<dbReference type="InterPro" id="IPR001806">
    <property type="entry name" value="Small_GTPase"/>
</dbReference>
<dbReference type="InterPro" id="IPR050227">
    <property type="entry name" value="Rab"/>
</dbReference>
<feature type="region of interest" description="Disordered" evidence="6">
    <location>
        <begin position="1"/>
        <end position="25"/>
    </location>
</feature>
<dbReference type="SMART" id="SM00176">
    <property type="entry name" value="RAN"/>
    <property type="match status" value="1"/>
</dbReference>
<sequence length="223" mass="24784">MDTHSSSLNQAARVQEPSTTASNSRLRRTLVHPERLFKVVIVGDSAVGKSSLINRFCRGHFVSSFNATIGVDFQVKSVIVEGRSVALQLWDTAGQEKFRAITQQYFRKADGVIIVYDVTSEESFKNVRAWISTLQDGTTDKVTLMIVGNKADMDTALRMVSFSTGQKLAHEYEAIFHEISARTGQGIEPAMEHLASLLRVKEDEEIEKAVNLQSDLASDKRCC</sequence>
<comment type="subcellular location">
    <subcellularLocation>
        <location evidence="1">Cytoplasm</location>
    </subcellularLocation>
</comment>
<dbReference type="Proteomes" id="UP000594260">
    <property type="component" value="Unplaced"/>
</dbReference>
<keyword evidence="2" id="KW-0963">Cytoplasm</keyword>
<feature type="compositionally biased region" description="Polar residues" evidence="6">
    <location>
        <begin position="1"/>
        <end position="24"/>
    </location>
</feature>
<dbReference type="PRINTS" id="PR00449">
    <property type="entry name" value="RASTRNSFRMNG"/>
</dbReference>
<proteinExistence type="predicted"/>
<dbReference type="EnsemblMetazoa" id="XM_022816875">
    <property type="protein sequence ID" value="XP_022672610"/>
    <property type="gene ID" value="LOC111255192"/>
</dbReference>
<evidence type="ECO:0000313" key="8">
    <source>
        <dbReference type="Proteomes" id="UP000594260"/>
    </source>
</evidence>
<dbReference type="SUPFAM" id="SSF52540">
    <property type="entry name" value="P-loop containing nucleoside triphosphate hydrolases"/>
    <property type="match status" value="1"/>
</dbReference>
<evidence type="ECO:0000256" key="3">
    <source>
        <dbReference type="ARBA" id="ARBA00022741"/>
    </source>
</evidence>
<dbReference type="PROSITE" id="PS51419">
    <property type="entry name" value="RAB"/>
    <property type="match status" value="1"/>
</dbReference>
<dbReference type="PROSITE" id="PS51420">
    <property type="entry name" value="RHO"/>
    <property type="match status" value="1"/>
</dbReference>
<reference evidence="7" key="1">
    <citation type="submission" date="2021-01" db="UniProtKB">
        <authorList>
            <consortium name="EnsemblMetazoa"/>
        </authorList>
    </citation>
    <scope>IDENTIFICATION</scope>
</reference>
<keyword evidence="8" id="KW-1185">Reference proteome</keyword>
<dbReference type="InParanoid" id="A0A7M7L7K0"/>
<dbReference type="OrthoDB" id="9989112at2759"/>
<name>A0A7M7L7K0_VARDE</name>